<dbReference type="STRING" id="1349421.OI18_21885"/>
<protein>
    <recommendedName>
        <fullName evidence="11">Transporter permease</fullName>
    </recommendedName>
</protein>
<evidence type="ECO:0000256" key="6">
    <source>
        <dbReference type="SAM" id="Phobius"/>
    </source>
</evidence>
<name>A0A0C1LAT3_9BACT</name>
<dbReference type="GO" id="GO:0005886">
    <property type="term" value="C:plasma membrane"/>
    <property type="evidence" value="ECO:0007669"/>
    <property type="project" value="UniProtKB-SubCell"/>
</dbReference>
<dbReference type="OrthoDB" id="5933722at2"/>
<keyword evidence="2" id="KW-1003">Cell membrane</keyword>
<feature type="transmembrane region" description="Helical" evidence="6">
    <location>
        <begin position="288"/>
        <end position="307"/>
    </location>
</feature>
<evidence type="ECO:0000313" key="9">
    <source>
        <dbReference type="EMBL" id="KIC92633.1"/>
    </source>
</evidence>
<dbReference type="RefSeq" id="WP_039144037.1">
    <property type="nucleotide sequence ID" value="NZ_JSVC01000034.1"/>
</dbReference>
<dbReference type="InterPro" id="IPR050250">
    <property type="entry name" value="Macrolide_Exporter_MacB"/>
</dbReference>
<dbReference type="EMBL" id="JSVC01000034">
    <property type="protein sequence ID" value="KIC92633.1"/>
    <property type="molecule type" value="Genomic_DNA"/>
</dbReference>
<dbReference type="Proteomes" id="UP000031408">
    <property type="component" value="Unassembled WGS sequence"/>
</dbReference>
<evidence type="ECO:0000259" key="8">
    <source>
        <dbReference type="Pfam" id="PF12704"/>
    </source>
</evidence>
<evidence type="ECO:0008006" key="11">
    <source>
        <dbReference type="Google" id="ProtNLM"/>
    </source>
</evidence>
<dbReference type="AlphaFoldDB" id="A0A0C1LAT3"/>
<dbReference type="Pfam" id="PF12704">
    <property type="entry name" value="MacB_PCD"/>
    <property type="match status" value="1"/>
</dbReference>
<dbReference type="PANTHER" id="PTHR30572:SF18">
    <property type="entry name" value="ABC-TYPE MACROLIDE FAMILY EXPORT SYSTEM PERMEASE COMPONENT 2"/>
    <property type="match status" value="1"/>
</dbReference>
<evidence type="ECO:0000256" key="2">
    <source>
        <dbReference type="ARBA" id="ARBA00022475"/>
    </source>
</evidence>
<evidence type="ECO:0000256" key="1">
    <source>
        <dbReference type="ARBA" id="ARBA00004651"/>
    </source>
</evidence>
<feature type="transmembrane region" description="Helical" evidence="6">
    <location>
        <begin position="722"/>
        <end position="741"/>
    </location>
</feature>
<proteinExistence type="predicted"/>
<dbReference type="PANTHER" id="PTHR30572">
    <property type="entry name" value="MEMBRANE COMPONENT OF TRANSPORTER-RELATED"/>
    <property type="match status" value="1"/>
</dbReference>
<evidence type="ECO:0000256" key="4">
    <source>
        <dbReference type="ARBA" id="ARBA00022989"/>
    </source>
</evidence>
<feature type="domain" description="ABC3 transporter permease C-terminal" evidence="7">
    <location>
        <begin position="674"/>
        <end position="786"/>
    </location>
</feature>
<feature type="transmembrane region" description="Helical" evidence="6">
    <location>
        <begin position="422"/>
        <end position="446"/>
    </location>
</feature>
<feature type="transmembrane region" description="Helical" evidence="6">
    <location>
        <begin position="756"/>
        <end position="779"/>
    </location>
</feature>
<evidence type="ECO:0000259" key="7">
    <source>
        <dbReference type="Pfam" id="PF02687"/>
    </source>
</evidence>
<dbReference type="InterPro" id="IPR003838">
    <property type="entry name" value="ABC3_permease_C"/>
</dbReference>
<feature type="transmembrane region" description="Helical" evidence="6">
    <location>
        <begin position="379"/>
        <end position="401"/>
    </location>
</feature>
<feature type="domain" description="MacB-like periplasmic core" evidence="8">
    <location>
        <begin position="21"/>
        <end position="246"/>
    </location>
</feature>
<feature type="domain" description="ABC3 transporter permease C-terminal" evidence="7">
    <location>
        <begin position="291"/>
        <end position="402"/>
    </location>
</feature>
<feature type="transmembrane region" description="Helical" evidence="6">
    <location>
        <begin position="673"/>
        <end position="692"/>
    </location>
</feature>
<keyword evidence="10" id="KW-1185">Reference proteome</keyword>
<feature type="transmembrane region" description="Helical" evidence="6">
    <location>
        <begin position="20"/>
        <end position="41"/>
    </location>
</feature>
<evidence type="ECO:0000256" key="5">
    <source>
        <dbReference type="ARBA" id="ARBA00023136"/>
    </source>
</evidence>
<feature type="transmembrane region" description="Helical" evidence="6">
    <location>
        <begin position="332"/>
        <end position="359"/>
    </location>
</feature>
<dbReference type="InterPro" id="IPR025857">
    <property type="entry name" value="MacB_PCD"/>
</dbReference>
<gene>
    <name evidence="9" type="ORF">OI18_21885</name>
</gene>
<comment type="subcellular location">
    <subcellularLocation>
        <location evidence="1">Cell membrane</location>
        <topology evidence="1">Multi-pass membrane protein</topology>
    </subcellularLocation>
</comment>
<keyword evidence="5 6" id="KW-0472">Membrane</keyword>
<organism evidence="9 10">
    <name type="scientific">Flavihumibacter solisilvae</name>
    <dbReference type="NCBI Taxonomy" id="1349421"/>
    <lineage>
        <taxon>Bacteria</taxon>
        <taxon>Pseudomonadati</taxon>
        <taxon>Bacteroidota</taxon>
        <taxon>Chitinophagia</taxon>
        <taxon>Chitinophagales</taxon>
        <taxon>Chitinophagaceae</taxon>
        <taxon>Flavihumibacter</taxon>
    </lineage>
</organism>
<keyword evidence="3 6" id="KW-0812">Transmembrane</keyword>
<evidence type="ECO:0000256" key="3">
    <source>
        <dbReference type="ARBA" id="ARBA00022692"/>
    </source>
</evidence>
<sequence>MLKHILTIAVRSIQKHKSSFIINLTGLSTGLAFAFLLYLWVQDEKSIDKFHANDSRLYQAMMQSTENDLVRIQDHTQGPLSEALEKDLPEVEKAVTVMNLSKEGMDITMKNGENSFKTSGIFSGDAFFQVFSFPLLSGNAGTVLTEKNNVVISESLARKLYGSVDAALGKSLQWNAFGSDHLSSVTGVFNDVTSASTMKFDFVLTKQKLLEDLWQNGTKWSNTGPETFLLLKEGVNITAFNKKIEKFIDKYDKGNHFSLFVRKYSDAYLYGNYENGKQVGGRITNVRLFTVIAILLLIIASINFMNLSTAKVSGRLKEIGIKKTIGSSRRNLVYQFLGESIFVTAISAGVALMLVALLIDQFNFITGKQLSFHFSVAQLSGLFIIALVTGILSGSYPAFYLSGFRPLATLKGKLEGGVRELFVRKGLVIFQFIISLVLIVSVFIVYRQIEYAQTKSIGYAKENVVYFDLEGKIFENKKNFFEQLRRVDGVVQAGGINQTLIREDGGSSTYGIEWPGKIQSKNIDFVIRNVDENLVQTLGMQVKEGKSFSDSLGSNSSYLLLNETAVKIMGLKEPVGTKVKLWGEDKTILGVVKDFHTASVHQPISPFIFKCDPDGVSMAMVRIQAGAERKVIDNLTSFYSKVNPGYGLNLGFLDETFKAQYLSEERTLTLAKYFAYLTILISCLGLSGLAAYDTERRTKEIGIRKVLGADIKSLVTLLSKDFIKLVGIAIVLAAPVAYYLMDRWLQDFEYRIDISWWVFIAAGAIALTIALATVSFQAIKAAIANPAKSLKTE</sequence>
<evidence type="ECO:0000313" key="10">
    <source>
        <dbReference type="Proteomes" id="UP000031408"/>
    </source>
</evidence>
<dbReference type="GO" id="GO:0022857">
    <property type="term" value="F:transmembrane transporter activity"/>
    <property type="evidence" value="ECO:0007669"/>
    <property type="project" value="TreeGrafter"/>
</dbReference>
<accession>A0A0C1LAT3</accession>
<reference evidence="9 10" key="1">
    <citation type="submission" date="2014-11" db="EMBL/GenBank/DDBJ databases">
        <title>Genome sequence of Flavihumibacter solisilvae 3-3.</title>
        <authorList>
            <person name="Zhou G."/>
            <person name="Li M."/>
            <person name="Wang G."/>
        </authorList>
    </citation>
    <scope>NUCLEOTIDE SEQUENCE [LARGE SCALE GENOMIC DNA]</scope>
    <source>
        <strain evidence="9 10">3-3</strain>
    </source>
</reference>
<keyword evidence="4 6" id="KW-1133">Transmembrane helix</keyword>
<comment type="caution">
    <text evidence="9">The sequence shown here is derived from an EMBL/GenBank/DDBJ whole genome shotgun (WGS) entry which is preliminary data.</text>
</comment>
<dbReference type="Pfam" id="PF02687">
    <property type="entry name" value="FtsX"/>
    <property type="match status" value="2"/>
</dbReference>